<proteinExistence type="predicted"/>
<comment type="caution">
    <text evidence="1">The sequence shown here is derived from an EMBL/GenBank/DDBJ whole genome shotgun (WGS) entry which is preliminary data.</text>
</comment>
<dbReference type="EMBL" id="JABWDY010024041">
    <property type="protein sequence ID" value="KAF5190537.1"/>
    <property type="molecule type" value="Genomic_DNA"/>
</dbReference>
<organism evidence="1 2">
    <name type="scientific">Thalictrum thalictroides</name>
    <name type="common">Rue-anemone</name>
    <name type="synonym">Anemone thalictroides</name>
    <dbReference type="NCBI Taxonomy" id="46969"/>
    <lineage>
        <taxon>Eukaryota</taxon>
        <taxon>Viridiplantae</taxon>
        <taxon>Streptophyta</taxon>
        <taxon>Embryophyta</taxon>
        <taxon>Tracheophyta</taxon>
        <taxon>Spermatophyta</taxon>
        <taxon>Magnoliopsida</taxon>
        <taxon>Ranunculales</taxon>
        <taxon>Ranunculaceae</taxon>
        <taxon>Thalictroideae</taxon>
        <taxon>Thalictrum</taxon>
    </lineage>
</organism>
<sequence>MDSDLAASAQIRATFYPKFENEEPDKKVRQTMLERVSCGDAVLEVSLKHSGSLFMYAGNEGGAYSKNSYGNIYTAVGIFVLDRMFNEAWGTDAIEKQSKFNTFLEDNRICISMELVTAVLGDHGQRPQEDYVVVTAIAELGNGKPNFYSTPDIIAFCRTWRLPTNHVWLFSTRESVESFFATFDDLYEEGTATVVCEALDKVADLSVPGSIDHIKAQGEILEGLVGRIVSHDSLKSMEAILKKYPLPQLHCVDHDMGRQILLRRICAEKTDEEEKIKAILETIPADYSTAKLQEIIRLVQEKTGKGEKAFKVEVKCYTNRHKMSLMSGDNLHYKMVIHVRDDLTFQKYKEKMRSNPELWPLYRGFFVDLNLFKVNKETTDAEGSNVLAKEVNCDCGTSTSRTEVLAAYKDTTLMIKLKFLKYKSQTFLIRNGLKTLYREEGEVLKAYKKEYSRQMSKWNVSARKQEELSKMLDKWAGYILKKKQNGEKQVQARTYLHEVEPFLLREILQKKLLFHDSNGNNASAQNFIFGCSHDNIISVRGEGIPGVMGL</sequence>
<dbReference type="GO" id="GO:0006388">
    <property type="term" value="P:tRNA splicing, via endonucleolytic cleavage and ligation"/>
    <property type="evidence" value="ECO:0007669"/>
    <property type="project" value="InterPro"/>
</dbReference>
<reference evidence="1 2" key="1">
    <citation type="submission" date="2020-06" db="EMBL/GenBank/DDBJ databases">
        <title>Transcriptomic and genomic resources for Thalictrum thalictroides and T. hernandezii: Facilitating candidate gene discovery in an emerging model plant lineage.</title>
        <authorList>
            <person name="Arias T."/>
            <person name="Riano-Pachon D.M."/>
            <person name="Di Stilio V.S."/>
        </authorList>
    </citation>
    <scope>NUCLEOTIDE SEQUENCE [LARGE SCALE GENOMIC DNA]</scope>
    <source>
        <strain evidence="2">cv. WT478/WT964</strain>
        <tissue evidence="1">Leaves</tissue>
    </source>
</reference>
<gene>
    <name evidence="1" type="ORF">FRX31_019872</name>
</gene>
<dbReference type="PANTHER" id="PTHR35460:SF1">
    <property type="entry name" value="TRNA LIGASE 1"/>
    <property type="match status" value="1"/>
</dbReference>
<dbReference type="GO" id="GO:0003972">
    <property type="term" value="F:RNA ligase (ATP) activity"/>
    <property type="evidence" value="ECO:0007669"/>
    <property type="project" value="InterPro"/>
</dbReference>
<dbReference type="Proteomes" id="UP000554482">
    <property type="component" value="Unassembled WGS sequence"/>
</dbReference>
<evidence type="ECO:0000313" key="2">
    <source>
        <dbReference type="Proteomes" id="UP000554482"/>
    </source>
</evidence>
<name>A0A7J6W0S1_THATH</name>
<keyword evidence="2" id="KW-1185">Reference proteome</keyword>
<accession>A0A7J6W0S1</accession>
<protein>
    <submittedName>
        <fullName evidence="1">tRNA ligase</fullName>
    </submittedName>
</protein>
<dbReference type="OrthoDB" id="1912039at2759"/>
<dbReference type="PANTHER" id="PTHR35460">
    <property type="entry name" value="TRNA LIGASE 1"/>
    <property type="match status" value="1"/>
</dbReference>
<dbReference type="InterPro" id="IPR038837">
    <property type="entry name" value="tRNA_ligase_1"/>
</dbReference>
<keyword evidence="1" id="KW-0436">Ligase</keyword>
<dbReference type="AlphaFoldDB" id="A0A7J6W0S1"/>
<evidence type="ECO:0000313" key="1">
    <source>
        <dbReference type="EMBL" id="KAF5190537.1"/>
    </source>
</evidence>